<reference evidence="11 12" key="1">
    <citation type="journal article" date="2020" name="Nat. Commun.">
        <title>Genome of Tripterygium wilfordii and identification of cytochrome P450 involved in triptolide biosynthesis.</title>
        <authorList>
            <person name="Tu L."/>
            <person name="Su P."/>
            <person name="Zhang Z."/>
            <person name="Gao L."/>
            <person name="Wang J."/>
            <person name="Hu T."/>
            <person name="Zhou J."/>
            <person name="Zhang Y."/>
            <person name="Zhao Y."/>
            <person name="Liu Y."/>
            <person name="Song Y."/>
            <person name="Tong Y."/>
            <person name="Lu Y."/>
            <person name="Yang J."/>
            <person name="Xu C."/>
            <person name="Jia M."/>
            <person name="Peters R.J."/>
            <person name="Huang L."/>
            <person name="Gao W."/>
        </authorList>
    </citation>
    <scope>NUCLEOTIDE SEQUENCE [LARGE SCALE GENOMIC DNA]</scope>
    <source>
        <strain evidence="12">cv. XIE 37</strain>
        <tissue evidence="11">Leaf</tissue>
    </source>
</reference>
<dbReference type="InterPro" id="IPR004082">
    <property type="entry name" value="OBERON"/>
</dbReference>
<feature type="domain" description="Oberon coiled-coil region" evidence="10">
    <location>
        <begin position="665"/>
        <end position="794"/>
    </location>
</feature>
<evidence type="ECO:0000256" key="8">
    <source>
        <dbReference type="SAM" id="MobiDB-lite"/>
    </source>
</evidence>
<gene>
    <name evidence="11" type="ORF">HS088_TW03G00408</name>
</gene>
<organism evidence="11 12">
    <name type="scientific">Tripterygium wilfordii</name>
    <name type="common">Thunder God vine</name>
    <dbReference type="NCBI Taxonomy" id="458696"/>
    <lineage>
        <taxon>Eukaryota</taxon>
        <taxon>Viridiplantae</taxon>
        <taxon>Streptophyta</taxon>
        <taxon>Embryophyta</taxon>
        <taxon>Tracheophyta</taxon>
        <taxon>Spermatophyta</taxon>
        <taxon>Magnoliopsida</taxon>
        <taxon>eudicotyledons</taxon>
        <taxon>Gunneridae</taxon>
        <taxon>Pentapetalae</taxon>
        <taxon>rosids</taxon>
        <taxon>fabids</taxon>
        <taxon>Celastrales</taxon>
        <taxon>Celastraceae</taxon>
        <taxon>Tripterygium</taxon>
    </lineage>
</organism>
<dbReference type="InterPro" id="IPR047578">
    <property type="entry name" value="OBE1-like_PHD"/>
</dbReference>
<dbReference type="GO" id="GO:0010078">
    <property type="term" value="P:maintenance of root meristem identity"/>
    <property type="evidence" value="ECO:0007669"/>
    <property type="project" value="TreeGrafter"/>
</dbReference>
<protein>
    <submittedName>
        <fullName evidence="11">Protein OBERON 3</fullName>
    </submittedName>
</protein>
<dbReference type="EMBL" id="JAAARO010000003">
    <property type="protein sequence ID" value="KAF5750076.1"/>
    <property type="molecule type" value="Genomic_DNA"/>
</dbReference>
<evidence type="ECO:0000313" key="11">
    <source>
        <dbReference type="EMBL" id="KAF5750076.1"/>
    </source>
</evidence>
<sequence>MFGRLIESSLKKLSHQNEEENPEDQTGYPQTGIDFIRESEMGLEGFSKSKPQELTLSYLCENPKLGFPEEFTGKVSRNSVDKVCQKGKEVLISEDLDQDDVRVERDFLSLSESRGNSSKRDVEEAVEGENSREKKQKLESLNLSLSLPDVSLSLGASTAGDPVVRPKPSWSVQSLAPSTNNTQTTFSNDFSMSRSYSHQFSHNPSCSMTRNSTENYDYSIGRDDRIWCGGEGTNGSVHSRFRPIGGDGGVALNDHFGGGGGGTGGVVSMQGNRNKDSSNSLYRTTSSDNLSFFPSELPAKLLAETLSGDSRRRNSENLRGLESVDEGIARKLSRPERILREIVSESIPDVAQVIQKLPHETLELTKAYLKNLILLPEKEEELAGLQNRLERRSDLTKETLSKAEKDQLNILVAVRMGLASFLSGKVCLPTNELVETFLFMRCRNVNCKSLLPVDDCDCKFCLNKGFCSSCMCPLCMKFDSANNTCSWVGCDVCSHWCHAACGLQKNLIRPGPSLKGPAETTEMQFHCIGCNHHSEMLGFVKDVFLCCAKDWGLETLMKELDCVRKIFKGSEDFKGKELHVKADELFCKLESKAMSPSDACNFITKFFNYIDGISDFPASGGSSSELMPAQPVHAKDVARNLPAPPTTLPPKYTYKISSSSEQRDLSSNELHRNELKSLLLGDLKIDDQLRFGKLSKKDTFESLESIIRIKEAEARMFQSKADEARREAEGYRRMMQAKSEKMEEDYSQKLAKLCLHETEDKRKKKLEELRTLESSHCDYYNMKLRMQAEIAGLLERMEATKHQLV</sequence>
<evidence type="ECO:0000256" key="5">
    <source>
        <dbReference type="ARBA" id="ARBA00023054"/>
    </source>
</evidence>
<feature type="region of interest" description="Disordered" evidence="8">
    <location>
        <begin position="112"/>
        <end position="135"/>
    </location>
</feature>
<proteinExistence type="predicted"/>
<dbReference type="GO" id="GO:0010492">
    <property type="term" value="P:maintenance of shoot apical meristem identity"/>
    <property type="evidence" value="ECO:0007669"/>
    <property type="project" value="TreeGrafter"/>
</dbReference>
<dbReference type="CDD" id="cd15612">
    <property type="entry name" value="PHD_OBE1_like"/>
    <property type="match status" value="1"/>
</dbReference>
<dbReference type="InterPro" id="IPR032881">
    <property type="entry name" value="Oberon-like_PHD"/>
</dbReference>
<dbReference type="GO" id="GO:0010468">
    <property type="term" value="P:regulation of gene expression"/>
    <property type="evidence" value="ECO:0007669"/>
    <property type="project" value="TreeGrafter"/>
</dbReference>
<keyword evidence="5 7" id="KW-0175">Coiled coil</keyword>
<evidence type="ECO:0000256" key="1">
    <source>
        <dbReference type="ARBA" id="ARBA00004123"/>
    </source>
</evidence>
<dbReference type="GO" id="GO:0005634">
    <property type="term" value="C:nucleus"/>
    <property type="evidence" value="ECO:0007669"/>
    <property type="project" value="UniProtKB-SubCell"/>
</dbReference>
<dbReference type="PRINTS" id="PR01544">
    <property type="entry name" value="ARATH130DUF"/>
</dbReference>
<dbReference type="Proteomes" id="UP000593562">
    <property type="component" value="Unassembled WGS sequence"/>
</dbReference>
<dbReference type="InterPro" id="IPR032535">
    <property type="entry name" value="Oberon_CC"/>
</dbReference>
<keyword evidence="2" id="KW-0479">Metal-binding</keyword>
<evidence type="ECO:0000259" key="9">
    <source>
        <dbReference type="Pfam" id="PF07227"/>
    </source>
</evidence>
<accession>A0A7J7DVC9</accession>
<feature type="coiled-coil region" evidence="7">
    <location>
        <begin position="375"/>
        <end position="406"/>
    </location>
</feature>
<feature type="coiled-coil region" evidence="7">
    <location>
        <begin position="707"/>
        <end position="775"/>
    </location>
</feature>
<evidence type="ECO:0000256" key="7">
    <source>
        <dbReference type="SAM" id="Coils"/>
    </source>
</evidence>
<dbReference type="FunCoup" id="A0A7J7DVC9">
    <property type="interactions" value="2831"/>
</dbReference>
<dbReference type="Pfam" id="PF07227">
    <property type="entry name" value="PHD_Oberon"/>
    <property type="match status" value="1"/>
</dbReference>
<dbReference type="OrthoDB" id="1905265at2759"/>
<dbReference type="GO" id="GO:0008270">
    <property type="term" value="F:zinc ion binding"/>
    <property type="evidence" value="ECO:0007669"/>
    <property type="project" value="UniProtKB-KW"/>
</dbReference>
<comment type="caution">
    <text evidence="11">The sequence shown here is derived from an EMBL/GenBank/DDBJ whole genome shotgun (WGS) entry which is preliminary data.</text>
</comment>
<evidence type="ECO:0000259" key="10">
    <source>
        <dbReference type="Pfam" id="PF16312"/>
    </source>
</evidence>
<evidence type="ECO:0000256" key="4">
    <source>
        <dbReference type="ARBA" id="ARBA00022833"/>
    </source>
</evidence>
<dbReference type="InParanoid" id="A0A7J7DVC9"/>
<evidence type="ECO:0000313" key="12">
    <source>
        <dbReference type="Proteomes" id="UP000593562"/>
    </source>
</evidence>
<dbReference type="Pfam" id="PF16312">
    <property type="entry name" value="Oberon_cc"/>
    <property type="match status" value="1"/>
</dbReference>
<comment type="subcellular location">
    <subcellularLocation>
        <location evidence="1">Nucleus</location>
    </subcellularLocation>
</comment>
<evidence type="ECO:0000256" key="2">
    <source>
        <dbReference type="ARBA" id="ARBA00022723"/>
    </source>
</evidence>
<name>A0A7J7DVC9_TRIWF</name>
<dbReference type="GO" id="GO:0010071">
    <property type="term" value="P:root meristem specification"/>
    <property type="evidence" value="ECO:0007669"/>
    <property type="project" value="TreeGrafter"/>
</dbReference>
<feature type="compositionally biased region" description="Basic and acidic residues" evidence="8">
    <location>
        <begin position="118"/>
        <end position="135"/>
    </location>
</feature>
<keyword evidence="3" id="KW-0863">Zinc-finger</keyword>
<dbReference type="PANTHER" id="PTHR21736:SF38">
    <property type="entry name" value="PROTEIN OBERON 3"/>
    <property type="match status" value="1"/>
</dbReference>
<feature type="region of interest" description="Disordered" evidence="8">
    <location>
        <begin position="168"/>
        <end position="187"/>
    </location>
</feature>
<keyword evidence="12" id="KW-1185">Reference proteome</keyword>
<keyword evidence="6" id="KW-0539">Nucleus</keyword>
<evidence type="ECO:0000256" key="6">
    <source>
        <dbReference type="ARBA" id="ARBA00023242"/>
    </source>
</evidence>
<keyword evidence="4" id="KW-0862">Zinc</keyword>
<evidence type="ECO:0000256" key="3">
    <source>
        <dbReference type="ARBA" id="ARBA00022771"/>
    </source>
</evidence>
<feature type="compositionally biased region" description="Polar residues" evidence="8">
    <location>
        <begin position="170"/>
        <end position="187"/>
    </location>
</feature>
<dbReference type="PANTHER" id="PTHR21736">
    <property type="entry name" value="VERNALIZATION-INSENSITIVE PROTEIN 3"/>
    <property type="match status" value="1"/>
</dbReference>
<dbReference type="AlphaFoldDB" id="A0A7J7DVC9"/>
<feature type="domain" description="Oberon-like PHD finger" evidence="9">
    <location>
        <begin position="442"/>
        <end position="565"/>
    </location>
</feature>